<dbReference type="EC" id="2.1.3.15" evidence="13"/>
<keyword evidence="5 13" id="KW-0547">Nucleotide-binding</keyword>
<evidence type="ECO:0000256" key="10">
    <source>
        <dbReference type="ARBA" id="ARBA00023098"/>
    </source>
</evidence>
<dbReference type="NCBIfam" id="TIGR00515">
    <property type="entry name" value="accD"/>
    <property type="match status" value="1"/>
</dbReference>
<keyword evidence="9 13" id="KW-0067">ATP-binding</keyword>
<comment type="cofactor">
    <cofactor evidence="13">
        <name>Zn(2+)</name>
        <dbReference type="ChEBI" id="CHEBI:29105"/>
    </cofactor>
    <text evidence="13">Binds 1 zinc ion per subunit.</text>
</comment>
<name>A0ABT6I569_9GAMM</name>
<evidence type="ECO:0000313" key="17">
    <source>
        <dbReference type="Proteomes" id="UP001162135"/>
    </source>
</evidence>
<dbReference type="PANTHER" id="PTHR42995:SF5">
    <property type="entry name" value="ACETYL-COENZYME A CARBOXYLASE CARBOXYL TRANSFERASE SUBUNIT BETA, CHLOROPLASTIC"/>
    <property type="match status" value="1"/>
</dbReference>
<evidence type="ECO:0000256" key="12">
    <source>
        <dbReference type="ARBA" id="ARBA00025280"/>
    </source>
</evidence>
<feature type="binding site" evidence="13">
    <location>
        <position position="50"/>
    </location>
    <ligand>
        <name>Zn(2+)</name>
        <dbReference type="ChEBI" id="CHEBI:29105"/>
    </ligand>
</feature>
<dbReference type="EMBL" id="PGFS01000001">
    <property type="protein sequence ID" value="MDH4572786.1"/>
    <property type="molecule type" value="Genomic_DNA"/>
</dbReference>
<dbReference type="PANTHER" id="PTHR42995">
    <property type="entry name" value="ACETYL-COENZYME A CARBOXYLASE CARBOXYL TRANSFERASE SUBUNIT BETA, CHLOROPLASTIC"/>
    <property type="match status" value="1"/>
</dbReference>
<gene>
    <name evidence="13" type="primary">accD</name>
    <name evidence="16" type="ORF">CUR86_10200</name>
</gene>
<reference evidence="16" key="2">
    <citation type="submission" date="2017-11" db="EMBL/GenBank/DDBJ databases">
        <authorList>
            <person name="Das S.K."/>
        </authorList>
    </citation>
    <scope>NUCLEOTIDE SEQUENCE</scope>
    <source>
        <strain evidence="16">S4-41</strain>
    </source>
</reference>
<reference evidence="16" key="1">
    <citation type="journal article" date="2015" name="Antonie Van Leeuwenhoek">
        <title>Comparative 16S rRNA signatures and multilocus sequence analysis for the genus Salinicola and description of Salinicola acroporae sp. nov., isolated from coral Acropora digitifera.</title>
        <authorList>
            <person name="Lepcha R.T."/>
            <person name="Poddar A."/>
            <person name="Schumann P."/>
            <person name="Das S.K."/>
        </authorList>
    </citation>
    <scope>NUCLEOTIDE SEQUENCE</scope>
    <source>
        <strain evidence="16">S4-41</strain>
    </source>
</reference>
<evidence type="ECO:0000256" key="5">
    <source>
        <dbReference type="ARBA" id="ARBA00022741"/>
    </source>
</evidence>
<dbReference type="Pfam" id="PF01039">
    <property type="entry name" value="Carboxyl_trans"/>
    <property type="match status" value="1"/>
</dbReference>
<evidence type="ECO:0000256" key="1">
    <source>
        <dbReference type="ARBA" id="ARBA00004496"/>
    </source>
</evidence>
<keyword evidence="2 13" id="KW-0444">Lipid biosynthesis</keyword>
<dbReference type="RefSeq" id="WP_110716988.1">
    <property type="nucleotide sequence ID" value="NZ_PGFS01000001.1"/>
</dbReference>
<accession>A0ABT6I569</accession>
<evidence type="ECO:0000256" key="8">
    <source>
        <dbReference type="ARBA" id="ARBA00022833"/>
    </source>
</evidence>
<keyword evidence="7 13" id="KW-0276">Fatty acid metabolism</keyword>
<keyword evidence="8 13" id="KW-0862">Zinc</keyword>
<evidence type="ECO:0000256" key="4">
    <source>
        <dbReference type="ARBA" id="ARBA00022723"/>
    </source>
</evidence>
<feature type="region of interest" description="Disordered" evidence="14">
    <location>
        <begin position="1"/>
        <end position="23"/>
    </location>
</feature>
<proteinExistence type="inferred from homology"/>
<comment type="catalytic activity">
    <reaction evidence="13">
        <text>N(6)-carboxybiotinyl-L-lysyl-[protein] + acetyl-CoA = N(6)-biotinyl-L-lysyl-[protein] + malonyl-CoA</text>
        <dbReference type="Rhea" id="RHEA:54728"/>
        <dbReference type="Rhea" id="RHEA-COMP:10505"/>
        <dbReference type="Rhea" id="RHEA-COMP:10506"/>
        <dbReference type="ChEBI" id="CHEBI:57288"/>
        <dbReference type="ChEBI" id="CHEBI:57384"/>
        <dbReference type="ChEBI" id="CHEBI:83144"/>
        <dbReference type="ChEBI" id="CHEBI:83145"/>
        <dbReference type="EC" id="2.1.3.15"/>
    </reaction>
</comment>
<evidence type="ECO:0000256" key="13">
    <source>
        <dbReference type="HAMAP-Rule" id="MF_01395"/>
    </source>
</evidence>
<dbReference type="Proteomes" id="UP001162135">
    <property type="component" value="Unassembled WGS sequence"/>
</dbReference>
<comment type="subunit">
    <text evidence="13">Acetyl-CoA carboxylase is a heterohexamer composed of biotin carboxyl carrier protein (AccB), biotin carboxylase (AccC) and two subunits each of ACCase subunit alpha (AccA) and ACCase subunit beta (AccD).</text>
</comment>
<feature type="region of interest" description="Disordered" evidence="14">
    <location>
        <begin position="289"/>
        <end position="315"/>
    </location>
</feature>
<dbReference type="PRINTS" id="PR01070">
    <property type="entry name" value="ACCCTRFRASEB"/>
</dbReference>
<keyword evidence="10 13" id="KW-0443">Lipid metabolism</keyword>
<evidence type="ECO:0000256" key="9">
    <source>
        <dbReference type="ARBA" id="ARBA00022840"/>
    </source>
</evidence>
<keyword evidence="17" id="KW-1185">Reference proteome</keyword>
<keyword evidence="3 13" id="KW-0808">Transferase</keyword>
<dbReference type="InterPro" id="IPR041010">
    <property type="entry name" value="Znf-ACC"/>
</dbReference>
<evidence type="ECO:0000256" key="6">
    <source>
        <dbReference type="ARBA" id="ARBA00022771"/>
    </source>
</evidence>
<keyword evidence="6 13" id="KW-0863">Zinc-finger</keyword>
<feature type="binding site" evidence="13">
    <location>
        <position position="34"/>
    </location>
    <ligand>
        <name>Zn(2+)</name>
        <dbReference type="ChEBI" id="CHEBI:29105"/>
    </ligand>
</feature>
<protein>
    <recommendedName>
        <fullName evidence="13">Acetyl-coenzyme A carboxylase carboxyl transferase subunit beta</fullName>
        <shortName evidence="13">ACCase subunit beta</shortName>
        <shortName evidence="13">Acetyl-CoA carboxylase carboxyltransferase subunit beta</shortName>
        <ecNumber evidence="13">2.1.3.15</ecNumber>
    </recommendedName>
</protein>
<dbReference type="InterPro" id="IPR029045">
    <property type="entry name" value="ClpP/crotonase-like_dom_sf"/>
</dbReference>
<evidence type="ECO:0000256" key="2">
    <source>
        <dbReference type="ARBA" id="ARBA00022516"/>
    </source>
</evidence>
<evidence type="ECO:0000256" key="7">
    <source>
        <dbReference type="ARBA" id="ARBA00022832"/>
    </source>
</evidence>
<dbReference type="PROSITE" id="PS50980">
    <property type="entry name" value="COA_CT_NTER"/>
    <property type="match status" value="1"/>
</dbReference>
<keyword evidence="11 13" id="KW-0275">Fatty acid biosynthesis</keyword>
<feature type="binding site" evidence="13">
    <location>
        <position position="53"/>
    </location>
    <ligand>
        <name>Zn(2+)</name>
        <dbReference type="ChEBI" id="CHEBI:29105"/>
    </ligand>
</feature>
<evidence type="ECO:0000256" key="11">
    <source>
        <dbReference type="ARBA" id="ARBA00023160"/>
    </source>
</evidence>
<dbReference type="InterPro" id="IPR000438">
    <property type="entry name" value="Acetyl_CoA_COase_Trfase_b_su"/>
</dbReference>
<evidence type="ECO:0000259" key="15">
    <source>
        <dbReference type="PROSITE" id="PS50980"/>
    </source>
</evidence>
<feature type="binding site" evidence="13">
    <location>
        <position position="31"/>
    </location>
    <ligand>
        <name>Zn(2+)</name>
        <dbReference type="ChEBI" id="CHEBI:29105"/>
    </ligand>
</feature>
<comment type="function">
    <text evidence="12 13">Component of the acetyl coenzyme A carboxylase (ACC) complex. Biotin carboxylase (BC) catalyzes the carboxylation of biotin on its carrier protein (BCCP) and then the CO(2) group is transferred by the transcarboxylase to acetyl-CoA to form malonyl-CoA.</text>
</comment>
<dbReference type="InterPro" id="IPR011762">
    <property type="entry name" value="COA_CT_N"/>
</dbReference>
<keyword evidence="13" id="KW-0963">Cytoplasm</keyword>
<evidence type="ECO:0000256" key="3">
    <source>
        <dbReference type="ARBA" id="ARBA00022679"/>
    </source>
</evidence>
<feature type="domain" description="CoA carboxyltransferase N-terminal" evidence="15">
    <location>
        <begin position="27"/>
        <end position="296"/>
    </location>
</feature>
<evidence type="ECO:0000256" key="14">
    <source>
        <dbReference type="SAM" id="MobiDB-lite"/>
    </source>
</evidence>
<dbReference type="SUPFAM" id="SSF52096">
    <property type="entry name" value="ClpP/crotonase"/>
    <property type="match status" value="1"/>
</dbReference>
<evidence type="ECO:0000313" key="16">
    <source>
        <dbReference type="EMBL" id="MDH4572786.1"/>
    </source>
</evidence>
<feature type="zinc finger region" description="C4-type" evidence="13">
    <location>
        <begin position="31"/>
        <end position="53"/>
    </location>
</feature>
<dbReference type="HAMAP" id="MF_01395">
    <property type="entry name" value="AcetylCoA_CT_beta"/>
    <property type="match status" value="1"/>
</dbReference>
<comment type="subcellular location">
    <subcellularLocation>
        <location evidence="1 13">Cytoplasm</location>
    </subcellularLocation>
</comment>
<dbReference type="Gene3D" id="3.90.226.10">
    <property type="entry name" value="2-enoyl-CoA Hydratase, Chain A, domain 1"/>
    <property type="match status" value="1"/>
</dbReference>
<comment type="pathway">
    <text evidence="13">Lipid metabolism; malonyl-CoA biosynthesis; malonyl-CoA from acetyl-CoA: step 1/1.</text>
</comment>
<organism evidence="16 17">
    <name type="scientific">Salinicola acroporae</name>
    <dbReference type="NCBI Taxonomy" id="1541440"/>
    <lineage>
        <taxon>Bacteria</taxon>
        <taxon>Pseudomonadati</taxon>
        <taxon>Pseudomonadota</taxon>
        <taxon>Gammaproteobacteria</taxon>
        <taxon>Oceanospirillales</taxon>
        <taxon>Halomonadaceae</taxon>
        <taxon>Salinicola</taxon>
    </lineage>
</organism>
<dbReference type="Pfam" id="PF17848">
    <property type="entry name" value="Zn_ribbon_ACC"/>
    <property type="match status" value="1"/>
</dbReference>
<sequence>MSWLDKIVPSMSRTQRNDRRASVPDGLWRKCPNCESVLYLPELEKHQNVCPKCQHHLRLTARKRLNWFLDAEGREEIAGDLQPSDRLKFRDSKKYKDRLASAQKSTDENDALIAMRGTLDGLPVVAVAFEFSFMGGSMGAIVGEKFVRAATLALEERIPLVCFAASGGARMQEALFSLMQMAKTSAALEKLKLAGVPYISVLTDPVFGGVSASLAMLGDLNVAEPNALIGFAGPRVIEQTVRETLPEGFQRSEFLLEHGTVDMIVSRPELRERLGSVLRKLTHQPVVGVATDEASEADEDFSPLPDEPDASRASR</sequence>
<dbReference type="InterPro" id="IPR034733">
    <property type="entry name" value="AcCoA_carboxyl_beta"/>
</dbReference>
<comment type="caution">
    <text evidence="16">The sequence shown here is derived from an EMBL/GenBank/DDBJ whole genome shotgun (WGS) entry which is preliminary data.</text>
</comment>
<comment type="similarity">
    <text evidence="13">Belongs to the AccD/PCCB family.</text>
</comment>
<keyword evidence="4 13" id="KW-0479">Metal-binding</keyword>
<dbReference type="GO" id="GO:0016740">
    <property type="term" value="F:transferase activity"/>
    <property type="evidence" value="ECO:0007669"/>
    <property type="project" value="UniProtKB-KW"/>
</dbReference>